<keyword evidence="1" id="KW-0418">Kinase</keyword>
<dbReference type="STRING" id="272562.CA_C2481"/>
<evidence type="ECO:0000313" key="1">
    <source>
        <dbReference type="EMBL" id="AAK80435.1"/>
    </source>
</evidence>
<dbReference type="SUPFAM" id="SSF52540">
    <property type="entry name" value="P-loop containing nucleoside triphosphate hydrolases"/>
    <property type="match status" value="1"/>
</dbReference>
<dbReference type="InterPro" id="IPR052922">
    <property type="entry name" value="Cytidylate_Kinase-2"/>
</dbReference>
<dbReference type="NCBIfam" id="NF005994">
    <property type="entry name" value="PRK08118.1"/>
    <property type="match status" value="1"/>
</dbReference>
<evidence type="ECO:0000313" key="2">
    <source>
        <dbReference type="Proteomes" id="UP000000814"/>
    </source>
</evidence>
<gene>
    <name evidence="1" type="ordered locus">CA_C2481</name>
</gene>
<dbReference type="InterPro" id="IPR027417">
    <property type="entry name" value="P-loop_NTPase"/>
</dbReference>
<name>Q97G88_CLOAB</name>
<dbReference type="PANTHER" id="PTHR37816:SF3">
    <property type="entry name" value="MODULATES DNA TOPOLOGY"/>
    <property type="match status" value="1"/>
</dbReference>
<dbReference type="eggNOG" id="COG0563">
    <property type="taxonomic scope" value="Bacteria"/>
</dbReference>
<organism evidence="1 2">
    <name type="scientific">Clostridium acetobutylicum (strain ATCC 824 / DSM 792 / JCM 1419 / IAM 19013 / LMG 5710 / NBRC 13948 / NRRL B-527 / VKM B-1787 / 2291 / W)</name>
    <dbReference type="NCBI Taxonomy" id="272562"/>
    <lineage>
        <taxon>Bacteria</taxon>
        <taxon>Bacillati</taxon>
        <taxon>Bacillota</taxon>
        <taxon>Clostridia</taxon>
        <taxon>Eubacteriales</taxon>
        <taxon>Clostridiaceae</taxon>
        <taxon>Clostridium</taxon>
    </lineage>
</organism>
<protein>
    <submittedName>
        <fullName evidence="1">Predicted kinase from adenilate kinase family, FLAR-like protein</fullName>
    </submittedName>
</protein>
<dbReference type="OrthoDB" id="1201990at2"/>
<dbReference type="Gene3D" id="3.40.50.300">
    <property type="entry name" value="P-loop containing nucleotide triphosphate hydrolases"/>
    <property type="match status" value="1"/>
</dbReference>
<sequence length="177" mass="21096">MKQIGNRVIIIGSPGSGKSTFAKKISEILALPLIHLDKEYWNFGWIETPKEKWIEMQEEFIKMDKWIIDGNYGSTIDIRLRRADTIVCFCLPRTLCLFRAFKRYLINLNKVREDMAEGCKENFDLEFVKYIWDFPKNYGEKNIKLINENKDKKILIFKKRNEANDFIREILNYESNL</sequence>
<dbReference type="GO" id="GO:0016301">
    <property type="term" value="F:kinase activity"/>
    <property type="evidence" value="ECO:0007669"/>
    <property type="project" value="UniProtKB-KW"/>
</dbReference>
<dbReference type="AlphaFoldDB" id="Q97G88"/>
<dbReference type="PANTHER" id="PTHR37816">
    <property type="entry name" value="YALI0E33011P"/>
    <property type="match status" value="1"/>
</dbReference>
<dbReference type="RefSeq" id="WP_010965776.1">
    <property type="nucleotide sequence ID" value="NC_003030.1"/>
</dbReference>
<reference evidence="1 2" key="1">
    <citation type="journal article" date="2001" name="J. Bacteriol.">
        <title>Genome sequence and comparative analysis of the solvent-producing bacterium Clostridium acetobutylicum.</title>
        <authorList>
            <person name="Nolling J."/>
            <person name="Breton G."/>
            <person name="Omelchenko M.V."/>
            <person name="Makarova K.S."/>
            <person name="Zeng Q."/>
            <person name="Gibson R."/>
            <person name="Lee H.M."/>
            <person name="Dubois J."/>
            <person name="Qiu D."/>
            <person name="Hitti J."/>
            <person name="Wolf Y.I."/>
            <person name="Tatusov R.L."/>
            <person name="Sabathe F."/>
            <person name="Doucette-Stamm L."/>
            <person name="Soucaille P."/>
            <person name="Daly M.J."/>
            <person name="Bennett G.N."/>
            <person name="Koonin E.V."/>
            <person name="Smith D.R."/>
        </authorList>
    </citation>
    <scope>NUCLEOTIDE SEQUENCE [LARGE SCALE GENOMIC DNA]</scope>
    <source>
        <strain evidence="2">ATCC 824 / DSM 792 / JCM 1419 / LMG 5710 / VKM B-1787</strain>
    </source>
</reference>
<dbReference type="EMBL" id="AE001437">
    <property type="protein sequence ID" value="AAK80435.1"/>
    <property type="molecule type" value="Genomic_DNA"/>
</dbReference>
<dbReference type="HOGENOM" id="CLU_092618_0_1_9"/>
<dbReference type="PATRIC" id="fig|272562.8.peg.2677"/>
<dbReference type="PIR" id="H97205">
    <property type="entry name" value="H97205"/>
</dbReference>
<keyword evidence="2" id="KW-1185">Reference proteome</keyword>
<accession>Q97G88</accession>
<dbReference type="DNASU" id="1118664"/>
<keyword evidence="1" id="KW-0808">Transferase</keyword>
<dbReference type="Proteomes" id="UP000000814">
    <property type="component" value="Chromosome"/>
</dbReference>
<proteinExistence type="predicted"/>
<dbReference type="KEGG" id="cac:CA_C2481"/>